<accession>A0A4R6BJB4</accession>
<dbReference type="EMBL" id="SCWE01000002">
    <property type="protein sequence ID" value="TDM01789.1"/>
    <property type="molecule type" value="Genomic_DNA"/>
</dbReference>
<dbReference type="InterPro" id="IPR016181">
    <property type="entry name" value="Acyl_CoA_acyltransferase"/>
</dbReference>
<dbReference type="OrthoDB" id="9798081at2"/>
<dbReference type="InterPro" id="IPR000182">
    <property type="entry name" value="GNAT_dom"/>
</dbReference>
<reference evidence="2 3" key="1">
    <citation type="submission" date="2019-01" db="EMBL/GenBank/DDBJ databases">
        <title>Draft genome sequences of the type strains of six Macrococcus species.</title>
        <authorList>
            <person name="Mazhar S."/>
            <person name="Altermann E."/>
            <person name="Hill C."/>
            <person name="Mcauliffe O."/>
        </authorList>
    </citation>
    <scope>NUCLEOTIDE SEQUENCE [LARGE SCALE GENOMIC DNA]</scope>
    <source>
        <strain evidence="2 3">CCM4809</strain>
    </source>
</reference>
<dbReference type="Pfam" id="PF13302">
    <property type="entry name" value="Acetyltransf_3"/>
    <property type="match status" value="1"/>
</dbReference>
<dbReference type="SUPFAM" id="SSF55729">
    <property type="entry name" value="Acyl-CoA N-acyltransferases (Nat)"/>
    <property type="match status" value="1"/>
</dbReference>
<dbReference type="Gene3D" id="3.40.630.30">
    <property type="match status" value="1"/>
</dbReference>
<keyword evidence="3" id="KW-1185">Reference proteome</keyword>
<dbReference type="CDD" id="cd04301">
    <property type="entry name" value="NAT_SF"/>
    <property type="match status" value="1"/>
</dbReference>
<evidence type="ECO:0000313" key="2">
    <source>
        <dbReference type="EMBL" id="TDM01789.1"/>
    </source>
</evidence>
<feature type="domain" description="N-acetyltransferase" evidence="1">
    <location>
        <begin position="3"/>
        <end position="145"/>
    </location>
</feature>
<organism evidence="2 3">
    <name type="scientific">Macrococcus hajekii</name>
    <dbReference type="NCBI Taxonomy" id="198482"/>
    <lineage>
        <taxon>Bacteria</taxon>
        <taxon>Bacillati</taxon>
        <taxon>Bacillota</taxon>
        <taxon>Bacilli</taxon>
        <taxon>Bacillales</taxon>
        <taxon>Staphylococcaceae</taxon>
        <taxon>Macrococcus</taxon>
    </lineage>
</organism>
<dbReference type="AlphaFoldDB" id="A0A4R6BJB4"/>
<dbReference type="Proteomes" id="UP000295328">
    <property type="component" value="Unassembled WGS sequence"/>
</dbReference>
<sequence length="145" mass="16809">MNVQIRAIEDGDYQDLFEILTDKRTYRYQSWVLESFDETEAFLNFIRNVGDHLKYLVLEDNDAHKVIGACQITVQSSHRKGEIGYLLHPDYYGKGLGTYMAAYLIDYGFDELNLNRIFASTDSENIASYKVMEKVGMKVCLDKIR</sequence>
<protein>
    <submittedName>
        <fullName evidence="2">N-acetyltransferase</fullName>
    </submittedName>
</protein>
<proteinExistence type="predicted"/>
<dbReference type="PANTHER" id="PTHR43792">
    <property type="entry name" value="GNAT FAMILY, PUTATIVE (AFU_ORTHOLOGUE AFUA_3G00765)-RELATED-RELATED"/>
    <property type="match status" value="1"/>
</dbReference>
<name>A0A4R6BJB4_9STAP</name>
<dbReference type="GO" id="GO:0016747">
    <property type="term" value="F:acyltransferase activity, transferring groups other than amino-acyl groups"/>
    <property type="evidence" value="ECO:0007669"/>
    <property type="project" value="InterPro"/>
</dbReference>
<gene>
    <name evidence="2" type="ORF">ERX37_06150</name>
</gene>
<comment type="caution">
    <text evidence="2">The sequence shown here is derived from an EMBL/GenBank/DDBJ whole genome shotgun (WGS) entry which is preliminary data.</text>
</comment>
<dbReference type="RefSeq" id="WP_133429809.1">
    <property type="nucleotide sequence ID" value="NZ_BMCC01000003.1"/>
</dbReference>
<dbReference type="PROSITE" id="PS51186">
    <property type="entry name" value="GNAT"/>
    <property type="match status" value="1"/>
</dbReference>
<evidence type="ECO:0000313" key="3">
    <source>
        <dbReference type="Proteomes" id="UP000295328"/>
    </source>
</evidence>
<dbReference type="PANTHER" id="PTHR43792:SF1">
    <property type="entry name" value="N-ACETYLTRANSFERASE DOMAIN-CONTAINING PROTEIN"/>
    <property type="match status" value="1"/>
</dbReference>
<evidence type="ECO:0000259" key="1">
    <source>
        <dbReference type="PROSITE" id="PS51186"/>
    </source>
</evidence>
<dbReference type="InterPro" id="IPR051531">
    <property type="entry name" value="N-acetyltransferase"/>
</dbReference>
<keyword evidence="2" id="KW-0808">Transferase</keyword>